<accession>A0ABS8WPK5</accession>
<name>A0ABS8WPK5_DATST</name>
<gene>
    <name evidence="2" type="ORF">HAX54_051218</name>
</gene>
<comment type="caution">
    <text evidence="2">The sequence shown here is derived from an EMBL/GenBank/DDBJ whole genome shotgun (WGS) entry which is preliminary data.</text>
</comment>
<feature type="non-terminal residue" evidence="2">
    <location>
        <position position="1"/>
    </location>
</feature>
<protein>
    <submittedName>
        <fullName evidence="2">Uncharacterized protein</fullName>
    </submittedName>
</protein>
<evidence type="ECO:0000256" key="1">
    <source>
        <dbReference type="SAM" id="MobiDB-lite"/>
    </source>
</evidence>
<proteinExistence type="predicted"/>
<dbReference type="Proteomes" id="UP000823775">
    <property type="component" value="Unassembled WGS sequence"/>
</dbReference>
<reference evidence="2 3" key="1">
    <citation type="journal article" date="2021" name="BMC Genomics">
        <title>Datura genome reveals duplications of psychoactive alkaloid biosynthetic genes and high mutation rate following tissue culture.</title>
        <authorList>
            <person name="Rajewski A."/>
            <person name="Carter-House D."/>
            <person name="Stajich J."/>
            <person name="Litt A."/>
        </authorList>
    </citation>
    <scope>NUCLEOTIDE SEQUENCE [LARGE SCALE GENOMIC DNA]</scope>
    <source>
        <strain evidence="2">AR-01</strain>
    </source>
</reference>
<organism evidence="2 3">
    <name type="scientific">Datura stramonium</name>
    <name type="common">Jimsonweed</name>
    <name type="synonym">Common thornapple</name>
    <dbReference type="NCBI Taxonomy" id="4076"/>
    <lineage>
        <taxon>Eukaryota</taxon>
        <taxon>Viridiplantae</taxon>
        <taxon>Streptophyta</taxon>
        <taxon>Embryophyta</taxon>
        <taxon>Tracheophyta</taxon>
        <taxon>Spermatophyta</taxon>
        <taxon>Magnoliopsida</taxon>
        <taxon>eudicotyledons</taxon>
        <taxon>Gunneridae</taxon>
        <taxon>Pentapetalae</taxon>
        <taxon>asterids</taxon>
        <taxon>lamiids</taxon>
        <taxon>Solanales</taxon>
        <taxon>Solanaceae</taxon>
        <taxon>Solanoideae</taxon>
        <taxon>Datureae</taxon>
        <taxon>Datura</taxon>
    </lineage>
</organism>
<feature type="compositionally biased region" description="Basic and acidic residues" evidence="1">
    <location>
        <begin position="40"/>
        <end position="54"/>
    </location>
</feature>
<evidence type="ECO:0000313" key="2">
    <source>
        <dbReference type="EMBL" id="MCE3051929.1"/>
    </source>
</evidence>
<keyword evidence="3" id="KW-1185">Reference proteome</keyword>
<evidence type="ECO:0000313" key="3">
    <source>
        <dbReference type="Proteomes" id="UP000823775"/>
    </source>
</evidence>
<feature type="region of interest" description="Disordered" evidence="1">
    <location>
        <begin position="34"/>
        <end position="54"/>
    </location>
</feature>
<dbReference type="EMBL" id="JACEIK010009071">
    <property type="protein sequence ID" value="MCE3051929.1"/>
    <property type="molecule type" value="Genomic_DNA"/>
</dbReference>
<sequence length="54" mass="6144">KKTSQHSAYSSLKSNYRSCKAAIVLSRKGAIVSSSRKRRDGVVHDQDFRGRYQE</sequence>